<evidence type="ECO:0000259" key="2">
    <source>
        <dbReference type="Pfam" id="PF08388"/>
    </source>
</evidence>
<dbReference type="EMBL" id="LRRQ01000032">
    <property type="protein sequence ID" value="OAM91256.1"/>
    <property type="molecule type" value="Genomic_DNA"/>
</dbReference>
<dbReference type="SUPFAM" id="SSF56672">
    <property type="entry name" value="DNA/RNA polymerases"/>
    <property type="match status" value="1"/>
</dbReference>
<sequence>MIEAFLNERGLRLSPEKTKVTHITEGIDFLGQNIRSYNGGVLVTPSKKNALSFLAKIRELINANKGASHEKLIRVLNPVIRGWANYHRHISAK</sequence>
<name>A0A178IQ63_9BACT</name>
<accession>A0A178IQ63</accession>
<dbReference type="AlphaFoldDB" id="A0A178IQ63"/>
<dbReference type="STRING" id="1184151.AW736_04095"/>
<organism evidence="3 4">
    <name type="scientific">Termitidicoccus mucosus</name>
    <dbReference type="NCBI Taxonomy" id="1184151"/>
    <lineage>
        <taxon>Bacteria</taxon>
        <taxon>Pseudomonadati</taxon>
        <taxon>Verrucomicrobiota</taxon>
        <taxon>Opitutia</taxon>
        <taxon>Opitutales</taxon>
        <taxon>Opitutaceae</taxon>
        <taxon>Termitidicoccus</taxon>
    </lineage>
</organism>
<evidence type="ECO:0000313" key="3">
    <source>
        <dbReference type="EMBL" id="OAM91256.1"/>
    </source>
</evidence>
<reference evidence="3 4" key="1">
    <citation type="submission" date="2016-01" db="EMBL/GenBank/DDBJ databases">
        <title>High potential of lignocellulose degradation of a new Verrucomicrobia species.</title>
        <authorList>
            <person name="Wang Y."/>
            <person name="Shi Y."/>
            <person name="Qiu Z."/>
            <person name="Liu S."/>
            <person name="Yang H."/>
        </authorList>
    </citation>
    <scope>NUCLEOTIDE SEQUENCE [LARGE SCALE GENOMIC DNA]</scope>
    <source>
        <strain evidence="3 4">TSB47</strain>
    </source>
</reference>
<evidence type="ECO:0000313" key="4">
    <source>
        <dbReference type="Proteomes" id="UP000078486"/>
    </source>
</evidence>
<dbReference type="Proteomes" id="UP000078486">
    <property type="component" value="Unassembled WGS sequence"/>
</dbReference>
<dbReference type="PANTHER" id="PTHR34047:SF8">
    <property type="entry name" value="PROTEIN YKFC"/>
    <property type="match status" value="1"/>
</dbReference>
<keyword evidence="4" id="KW-1185">Reference proteome</keyword>
<dbReference type="InterPro" id="IPR013597">
    <property type="entry name" value="Mat_intron_G2"/>
</dbReference>
<dbReference type="InterPro" id="IPR051083">
    <property type="entry name" value="GrpII_Intron_Splice-Mob/Def"/>
</dbReference>
<comment type="caution">
    <text evidence="3">The sequence shown here is derived from an EMBL/GenBank/DDBJ whole genome shotgun (WGS) entry which is preliminary data.</text>
</comment>
<dbReference type="InterPro" id="IPR043502">
    <property type="entry name" value="DNA/RNA_pol_sf"/>
</dbReference>
<proteinExistence type="inferred from homology"/>
<protein>
    <recommendedName>
        <fullName evidence="2">Group II intron maturase-specific domain-containing protein</fullName>
    </recommendedName>
</protein>
<dbReference type="Pfam" id="PF08388">
    <property type="entry name" value="GIIM"/>
    <property type="match status" value="1"/>
</dbReference>
<evidence type="ECO:0000256" key="1">
    <source>
        <dbReference type="ARBA" id="ARBA00034120"/>
    </source>
</evidence>
<gene>
    <name evidence="3" type="ORF">AW736_04095</name>
</gene>
<feature type="domain" description="Group II intron maturase-specific" evidence="2">
    <location>
        <begin position="52"/>
        <end position="93"/>
    </location>
</feature>
<dbReference type="PANTHER" id="PTHR34047">
    <property type="entry name" value="NUCLEAR INTRON MATURASE 1, MITOCHONDRIAL-RELATED"/>
    <property type="match status" value="1"/>
</dbReference>
<comment type="similarity">
    <text evidence="1">Belongs to the bacterial reverse transcriptase family.</text>
</comment>